<dbReference type="CDD" id="cd17347">
    <property type="entry name" value="MFS_SLC15A1_2_like"/>
    <property type="match status" value="1"/>
</dbReference>
<dbReference type="Proteomes" id="UP000001064">
    <property type="component" value="Unassembled WGS sequence"/>
</dbReference>
<keyword evidence="4 8" id="KW-1133">Transmembrane helix</keyword>
<evidence type="ECO:0000256" key="2">
    <source>
        <dbReference type="ARBA" id="ARBA00005982"/>
    </source>
</evidence>
<sequence length="671" mass="74145">MGAEDNKITIPSFFDNISEPDVGSKDIVSLKNTFQTPLSHYSAQSSSQRSDQSSLEENGGVTEDTEDVEYGGDATHFPSSIKFILGNEIGERYSFFSMKSILNNYLINFMGYQSKTAESIGHGFNASAYFFTLLGAYVADGRLGKFKTILYFSILYCIGAAIFAITAIPGVTGSGPGNRSPWGLILGLSGIAIGTGGIKPVVSAFCGDQFGPHQKKLLANLFQVFYWCVNVGAFFSSILSPILRTNVGYWCAFLVPAGILLISIVIFIGGNKNYIKRKPQGSIFSSLVKIIAVGVSESTKKHLNPNTYNDTYYQDCWVDRAKLKHDPIKVDQVKMVLKVLLVFTPLPFFWALYDQTGTRWTTQGNTMNRRIGSITLDTEIIGAINPLLILIFVPIFEYALYRPLQRKNINFSPLRKMGTGMFLSVIAFLVAAALQLVIDNSSPNSVHIAYQIPQNLILTWGEILLSITGLEFAYANSPRSMKSVVMAGWLLTVSIGNLFDVFVISSIKASEFVLYIIFAAVMFVFICIFVIIAYKFKPLSEDLMNALNGQNPNNNQDGTESVETSTVDTSTIDNLSINDEVYSDTSSIPAHYSPKSKRQIEENFTNDPDIPSSSATSRRPTTDNNSVDLEKHETDNSNSLNNSTKIRNRSLKNSNESVISLKNFFNDTEDK</sequence>
<dbReference type="VEuPathDB" id="AmoebaDB:DICPUDRAFT_98288"/>
<dbReference type="GeneID" id="10500214"/>
<name>F0ZP81_DICPU</name>
<keyword evidence="3 6" id="KW-0812">Transmembrane</keyword>
<evidence type="ECO:0000256" key="6">
    <source>
        <dbReference type="RuleBase" id="RU003755"/>
    </source>
</evidence>
<evidence type="ECO:0000313" key="10">
    <source>
        <dbReference type="Proteomes" id="UP000001064"/>
    </source>
</evidence>
<keyword evidence="5 8" id="KW-0472">Membrane</keyword>
<comment type="subcellular location">
    <subcellularLocation>
        <location evidence="1 6">Membrane</location>
        <topology evidence="1 6">Multi-pass membrane protein</topology>
    </subcellularLocation>
</comment>
<feature type="region of interest" description="Disordered" evidence="7">
    <location>
        <begin position="585"/>
        <end position="651"/>
    </location>
</feature>
<dbReference type="PROSITE" id="PS01023">
    <property type="entry name" value="PTR2_2"/>
    <property type="match status" value="1"/>
</dbReference>
<dbReference type="GO" id="GO:0071916">
    <property type="term" value="F:dipeptide transmembrane transporter activity"/>
    <property type="evidence" value="ECO:0000318"/>
    <property type="project" value="GO_Central"/>
</dbReference>
<dbReference type="KEGG" id="dpp:DICPUDRAFT_98288"/>
<evidence type="ECO:0008006" key="11">
    <source>
        <dbReference type="Google" id="ProtNLM"/>
    </source>
</evidence>
<dbReference type="GO" id="GO:0005886">
    <property type="term" value="C:plasma membrane"/>
    <property type="evidence" value="ECO:0000318"/>
    <property type="project" value="GO_Central"/>
</dbReference>
<feature type="transmembrane region" description="Helical" evidence="8">
    <location>
        <begin position="513"/>
        <end position="534"/>
    </location>
</feature>
<dbReference type="InterPro" id="IPR036259">
    <property type="entry name" value="MFS_trans_sf"/>
</dbReference>
<feature type="transmembrane region" description="Helical" evidence="8">
    <location>
        <begin position="380"/>
        <end position="400"/>
    </location>
</feature>
<dbReference type="Gene3D" id="1.20.1250.20">
    <property type="entry name" value="MFS general substrate transporter like domains"/>
    <property type="match status" value="1"/>
</dbReference>
<dbReference type="OrthoDB" id="16350at2759"/>
<dbReference type="SUPFAM" id="SSF103473">
    <property type="entry name" value="MFS general substrate transporter"/>
    <property type="match status" value="1"/>
</dbReference>
<feature type="transmembrane region" description="Helical" evidence="8">
    <location>
        <begin position="149"/>
        <end position="170"/>
    </location>
</feature>
<dbReference type="PANTHER" id="PTHR11654">
    <property type="entry name" value="OLIGOPEPTIDE TRANSPORTER-RELATED"/>
    <property type="match status" value="1"/>
</dbReference>
<evidence type="ECO:0000256" key="3">
    <source>
        <dbReference type="ARBA" id="ARBA00022692"/>
    </source>
</evidence>
<dbReference type="InterPro" id="IPR018456">
    <property type="entry name" value="PTR2_symporter_CS"/>
</dbReference>
<evidence type="ECO:0000256" key="5">
    <source>
        <dbReference type="ARBA" id="ARBA00023136"/>
    </source>
</evidence>
<dbReference type="AlphaFoldDB" id="F0ZP81"/>
<evidence type="ECO:0000256" key="8">
    <source>
        <dbReference type="SAM" id="Phobius"/>
    </source>
</evidence>
<organism evidence="9 10">
    <name type="scientific">Dictyostelium purpureum</name>
    <name type="common">Slime mold</name>
    <dbReference type="NCBI Taxonomy" id="5786"/>
    <lineage>
        <taxon>Eukaryota</taxon>
        <taxon>Amoebozoa</taxon>
        <taxon>Evosea</taxon>
        <taxon>Eumycetozoa</taxon>
        <taxon>Dictyostelia</taxon>
        <taxon>Dictyosteliales</taxon>
        <taxon>Dictyosteliaceae</taxon>
        <taxon>Dictyostelium</taxon>
    </lineage>
</organism>
<protein>
    <recommendedName>
        <fullName evidence="11">Major facilitator superfamily (MFS) profile domain-containing protein</fullName>
    </recommendedName>
</protein>
<feature type="transmembrane region" description="Helical" evidence="8">
    <location>
        <begin position="487"/>
        <end position="507"/>
    </location>
</feature>
<dbReference type="FunCoup" id="F0ZP81">
    <property type="interactions" value="49"/>
</dbReference>
<dbReference type="Pfam" id="PF00854">
    <property type="entry name" value="PTR2"/>
    <property type="match status" value="1"/>
</dbReference>
<feature type="transmembrane region" description="Helical" evidence="8">
    <location>
        <begin position="217"/>
        <end position="235"/>
    </location>
</feature>
<dbReference type="GO" id="GO:0140206">
    <property type="term" value="P:dipeptide import across plasma membrane"/>
    <property type="evidence" value="ECO:0000318"/>
    <property type="project" value="GO_Central"/>
</dbReference>
<dbReference type="InParanoid" id="F0ZP81"/>
<dbReference type="OMA" id="YVLYAQM"/>
<gene>
    <name evidence="9" type="ORF">DICPUDRAFT_98288</name>
</gene>
<feature type="region of interest" description="Disordered" evidence="7">
    <location>
        <begin position="39"/>
        <end position="73"/>
    </location>
</feature>
<accession>F0ZP81</accession>
<keyword evidence="6" id="KW-0813">Transport</keyword>
<feature type="compositionally biased region" description="Low complexity" evidence="7">
    <location>
        <begin position="39"/>
        <end position="53"/>
    </location>
</feature>
<dbReference type="STRING" id="5786.F0ZP81"/>
<reference evidence="10" key="1">
    <citation type="journal article" date="2011" name="Genome Biol.">
        <title>Comparative genomics of the social amoebae Dictyostelium discoideum and Dictyostelium purpureum.</title>
        <authorList>
            <consortium name="US DOE Joint Genome Institute (JGI-PGF)"/>
            <person name="Sucgang R."/>
            <person name="Kuo A."/>
            <person name="Tian X."/>
            <person name="Salerno W."/>
            <person name="Parikh A."/>
            <person name="Feasley C.L."/>
            <person name="Dalin E."/>
            <person name="Tu H."/>
            <person name="Huang E."/>
            <person name="Barry K."/>
            <person name="Lindquist E."/>
            <person name="Shapiro H."/>
            <person name="Bruce D."/>
            <person name="Schmutz J."/>
            <person name="Salamov A."/>
            <person name="Fey P."/>
            <person name="Gaudet P."/>
            <person name="Anjard C."/>
            <person name="Babu M.M."/>
            <person name="Basu S."/>
            <person name="Bushmanova Y."/>
            <person name="van der Wel H."/>
            <person name="Katoh-Kurasawa M."/>
            <person name="Dinh C."/>
            <person name="Coutinho P.M."/>
            <person name="Saito T."/>
            <person name="Elias M."/>
            <person name="Schaap P."/>
            <person name="Kay R.R."/>
            <person name="Henrissat B."/>
            <person name="Eichinger L."/>
            <person name="Rivero F."/>
            <person name="Putnam N.H."/>
            <person name="West C.M."/>
            <person name="Loomis W.F."/>
            <person name="Chisholm R.L."/>
            <person name="Shaulsky G."/>
            <person name="Strassmann J.E."/>
            <person name="Queller D.C."/>
            <person name="Kuspa A."/>
            <person name="Grigoriev I.V."/>
        </authorList>
    </citation>
    <scope>NUCLEOTIDE SEQUENCE [LARGE SCALE GENOMIC DNA]</scope>
    <source>
        <strain evidence="10">QSDP1</strain>
    </source>
</reference>
<comment type="similarity">
    <text evidence="2 6">Belongs to the major facilitator superfamily. Proton-dependent oligopeptide transporter (POT/PTR) (TC 2.A.17) family.</text>
</comment>
<feature type="compositionally biased region" description="Polar residues" evidence="7">
    <location>
        <begin position="636"/>
        <end position="651"/>
    </location>
</feature>
<dbReference type="InterPro" id="IPR000109">
    <property type="entry name" value="POT_fam"/>
</dbReference>
<evidence type="ECO:0000256" key="7">
    <source>
        <dbReference type="SAM" id="MobiDB-lite"/>
    </source>
</evidence>
<feature type="transmembrane region" description="Helical" evidence="8">
    <location>
        <begin position="421"/>
        <end position="438"/>
    </location>
</feature>
<evidence type="ECO:0000256" key="4">
    <source>
        <dbReference type="ARBA" id="ARBA00022989"/>
    </source>
</evidence>
<feature type="transmembrane region" description="Helical" evidence="8">
    <location>
        <begin position="247"/>
        <end position="268"/>
    </location>
</feature>
<feature type="transmembrane region" description="Helical" evidence="8">
    <location>
        <begin position="335"/>
        <end position="353"/>
    </location>
</feature>
<evidence type="ECO:0000313" key="9">
    <source>
        <dbReference type="EMBL" id="EGC34259.1"/>
    </source>
</evidence>
<dbReference type="eggNOG" id="KOG1237">
    <property type="taxonomic scope" value="Eukaryota"/>
</dbReference>
<keyword evidence="10" id="KW-1185">Reference proteome</keyword>
<evidence type="ECO:0000256" key="1">
    <source>
        <dbReference type="ARBA" id="ARBA00004141"/>
    </source>
</evidence>
<proteinExistence type="inferred from homology"/>
<dbReference type="RefSeq" id="XP_003289228.1">
    <property type="nucleotide sequence ID" value="XM_003289180.1"/>
</dbReference>
<dbReference type="FunFam" id="1.20.1250.20:FF:000649">
    <property type="entry name" value="Predicted protein"/>
    <property type="match status" value="1"/>
</dbReference>
<dbReference type="EMBL" id="GL871105">
    <property type="protein sequence ID" value="EGC34259.1"/>
    <property type="molecule type" value="Genomic_DNA"/>
</dbReference>
<feature type="region of interest" description="Disordered" evidence="7">
    <location>
        <begin position="550"/>
        <end position="569"/>
    </location>
</feature>
<feature type="transmembrane region" description="Helical" evidence="8">
    <location>
        <begin position="182"/>
        <end position="205"/>
    </location>
</feature>